<gene>
    <name evidence="1" type="ORF">NRB56_42300</name>
</gene>
<dbReference type="RefSeq" id="WP_153344785.1">
    <property type="nucleotide sequence ID" value="NZ_WEGI01000009.1"/>
</dbReference>
<evidence type="ECO:0008006" key="3">
    <source>
        <dbReference type="Google" id="ProtNLM"/>
    </source>
</evidence>
<keyword evidence="2" id="KW-1185">Reference proteome</keyword>
<name>A0A7K0DSF4_9NOCA</name>
<evidence type="ECO:0000313" key="2">
    <source>
        <dbReference type="Proteomes" id="UP000431401"/>
    </source>
</evidence>
<organism evidence="1 2">
    <name type="scientific">Nocardia aurantia</name>
    <dbReference type="NCBI Taxonomy" id="2585199"/>
    <lineage>
        <taxon>Bacteria</taxon>
        <taxon>Bacillati</taxon>
        <taxon>Actinomycetota</taxon>
        <taxon>Actinomycetes</taxon>
        <taxon>Mycobacteriales</taxon>
        <taxon>Nocardiaceae</taxon>
        <taxon>Nocardia</taxon>
    </lineage>
</organism>
<dbReference type="OrthoDB" id="163010at2"/>
<sequence>MATAVVVQYRTRPGAAEENQRSIERVFGELAELHPEGLRYTALRMPDGVGFVHVAIVEGETALTDLPAFREFQAGAADRMAEPPVVTRAAVIGAYHP</sequence>
<comment type="caution">
    <text evidence="1">The sequence shown here is derived from an EMBL/GenBank/DDBJ whole genome shotgun (WGS) entry which is preliminary data.</text>
</comment>
<protein>
    <recommendedName>
        <fullName evidence="3">ABM domain-containing protein</fullName>
    </recommendedName>
</protein>
<evidence type="ECO:0000313" key="1">
    <source>
        <dbReference type="EMBL" id="MQY28646.1"/>
    </source>
</evidence>
<proteinExistence type="predicted"/>
<reference evidence="1 2" key="1">
    <citation type="submission" date="2019-10" db="EMBL/GenBank/DDBJ databases">
        <title>Nocardia macrotermitis sp. nov. and Nocardia aurantia sp. nov., isolated from the gut of fungus growing-termite Macrotermes natalensis.</title>
        <authorList>
            <person name="Benndorf R."/>
            <person name="Schwitalla J."/>
            <person name="Martin K."/>
            <person name="De Beer W."/>
            <person name="Kaster A.-K."/>
            <person name="Vollmers J."/>
            <person name="Poulsen M."/>
            <person name="Beemelmanns C."/>
        </authorList>
    </citation>
    <scope>NUCLEOTIDE SEQUENCE [LARGE SCALE GENOMIC DNA]</scope>
    <source>
        <strain evidence="1 2">RB56</strain>
    </source>
</reference>
<dbReference type="Proteomes" id="UP000431401">
    <property type="component" value="Unassembled WGS sequence"/>
</dbReference>
<accession>A0A7K0DSF4</accession>
<dbReference type="EMBL" id="WEGI01000009">
    <property type="protein sequence ID" value="MQY28646.1"/>
    <property type="molecule type" value="Genomic_DNA"/>
</dbReference>
<dbReference type="AlphaFoldDB" id="A0A7K0DSF4"/>